<gene>
    <name evidence="2" type="ORF">CVAR292_02446</name>
</gene>
<keyword evidence="3" id="KW-1185">Reference proteome</keyword>
<evidence type="ECO:0000259" key="1">
    <source>
        <dbReference type="Pfam" id="PF17844"/>
    </source>
</evidence>
<reference evidence="3" key="1">
    <citation type="submission" date="2015-11" db="EMBL/GenBank/DDBJ databases">
        <authorList>
            <person name="Dugat-Bony E."/>
        </authorList>
    </citation>
    <scope>NUCLEOTIDE SEQUENCE [LARGE SCALE GENOMIC DNA]</scope>
    <source>
        <strain evidence="3">Mu292</strain>
    </source>
</reference>
<feature type="domain" description="Bacterial SCP orthologue" evidence="1">
    <location>
        <begin position="28"/>
        <end position="120"/>
    </location>
</feature>
<evidence type="ECO:0000313" key="2">
    <source>
        <dbReference type="EMBL" id="CUU67093.1"/>
    </source>
</evidence>
<evidence type="ECO:0000313" key="3">
    <source>
        <dbReference type="Proteomes" id="UP000182498"/>
    </source>
</evidence>
<dbReference type="InterPro" id="IPR041629">
    <property type="entry name" value="SCP_3"/>
</dbReference>
<dbReference type="Pfam" id="PF17844">
    <property type="entry name" value="SCP_3"/>
    <property type="match status" value="1"/>
</dbReference>
<sequence>MEKTDPAKVREALLAVRDWVDGDGERPSRAAVAEACRLSIALLGEDAPGHSVEVRVPPFAAVQCVAGSVHRRGTPPNVVQCTPRAWLRLATGIDTLEDAVSAGAEVSGAHAADVAHWLPVVDLRR</sequence>
<dbReference type="EMBL" id="FAUH01000018">
    <property type="protein sequence ID" value="CUU67093.1"/>
    <property type="molecule type" value="Genomic_DNA"/>
</dbReference>
<name>A0A0X2NNN0_9CORY</name>
<dbReference type="AlphaFoldDB" id="A0A0X2NNN0"/>
<dbReference type="RefSeq" id="WP_073884616.1">
    <property type="nucleotide sequence ID" value="NZ_FAUH01000018.1"/>
</dbReference>
<proteinExistence type="predicted"/>
<organism evidence="2 3">
    <name type="scientific">Corynebacterium variabile</name>
    <dbReference type="NCBI Taxonomy" id="1727"/>
    <lineage>
        <taxon>Bacteria</taxon>
        <taxon>Bacillati</taxon>
        <taxon>Actinomycetota</taxon>
        <taxon>Actinomycetes</taxon>
        <taxon>Mycobacteriales</taxon>
        <taxon>Corynebacteriaceae</taxon>
        <taxon>Corynebacterium</taxon>
    </lineage>
</organism>
<dbReference type="Proteomes" id="UP000182498">
    <property type="component" value="Unassembled WGS sequence"/>
</dbReference>
<dbReference type="OrthoDB" id="8481083at2"/>
<dbReference type="Gene3D" id="3.30.1050.40">
    <property type="match status" value="1"/>
</dbReference>
<accession>A0A0X2NNN0</accession>
<protein>
    <recommendedName>
        <fullName evidence="1">Bacterial SCP orthologue domain-containing protein</fullName>
    </recommendedName>
</protein>